<accession>A0A1I7RW21</accession>
<feature type="compositionally biased region" description="Basic and acidic residues" evidence="1">
    <location>
        <begin position="216"/>
        <end position="229"/>
    </location>
</feature>
<dbReference type="Proteomes" id="UP000659654">
    <property type="component" value="Unassembled WGS sequence"/>
</dbReference>
<sequence>MHSDEDELTDSSHSNEVFMTEVSPLPISTNFNENQPSTSFSVPDSSSMRSQFSVGEPRYATNEVQQLDTTALSYPQPFFNPQPLQMNPQLNLLSNMAAPNTADSPLWDQWMCLLAKNLTHSQWHAYWHAYAALFGVNALPTRLSFFNDFFWLGRDSMEGMGQSAHGDLLAVHRFFQHSAIPSIGSVRNDGKRPSQPRQSDDCGAAATQPPLLGLPDHVRRPEPSRHPQRDVSVPVVS</sequence>
<name>A0A1I7RW21_BURXY</name>
<keyword evidence="5" id="KW-1185">Reference proteome</keyword>
<feature type="compositionally biased region" description="Polar residues" evidence="1">
    <location>
        <begin position="26"/>
        <end position="36"/>
    </location>
</feature>
<reference evidence="6" key="1">
    <citation type="submission" date="2016-11" db="UniProtKB">
        <authorList>
            <consortium name="WormBaseParasite"/>
        </authorList>
    </citation>
    <scope>IDENTIFICATION</scope>
</reference>
<feature type="region of interest" description="Disordered" evidence="1">
    <location>
        <begin position="183"/>
        <end position="237"/>
    </location>
</feature>
<evidence type="ECO:0000313" key="6">
    <source>
        <dbReference type="WBParaSite" id="BXY_0493400.1"/>
    </source>
</evidence>
<evidence type="ECO:0000313" key="5">
    <source>
        <dbReference type="Proteomes" id="UP000659654"/>
    </source>
</evidence>
<reference evidence="3" key="2">
    <citation type="submission" date="2020-08" db="EMBL/GenBank/DDBJ databases">
        <authorList>
            <person name="Kikuchi T."/>
        </authorList>
    </citation>
    <scope>NUCLEOTIDE SEQUENCE</scope>
    <source>
        <strain evidence="2">Ka4C1</strain>
    </source>
</reference>
<dbReference type="Proteomes" id="UP000095284">
    <property type="component" value="Unplaced"/>
</dbReference>
<evidence type="ECO:0000313" key="3">
    <source>
        <dbReference type="EMBL" id="CAG9095026.1"/>
    </source>
</evidence>
<dbReference type="AlphaFoldDB" id="A0A1I7RW21"/>
<feature type="region of interest" description="Disordered" evidence="1">
    <location>
        <begin position="26"/>
        <end position="47"/>
    </location>
</feature>
<evidence type="ECO:0000313" key="2">
    <source>
        <dbReference type="EMBL" id="CAD5214497.1"/>
    </source>
</evidence>
<organism evidence="4 6">
    <name type="scientific">Bursaphelenchus xylophilus</name>
    <name type="common">Pinewood nematode worm</name>
    <name type="synonym">Aphelenchoides xylophilus</name>
    <dbReference type="NCBI Taxonomy" id="6326"/>
    <lineage>
        <taxon>Eukaryota</taxon>
        <taxon>Metazoa</taxon>
        <taxon>Ecdysozoa</taxon>
        <taxon>Nematoda</taxon>
        <taxon>Chromadorea</taxon>
        <taxon>Rhabditida</taxon>
        <taxon>Tylenchina</taxon>
        <taxon>Tylenchomorpha</taxon>
        <taxon>Aphelenchoidea</taxon>
        <taxon>Aphelenchoididae</taxon>
        <taxon>Bursaphelenchus</taxon>
    </lineage>
</organism>
<dbReference type="OrthoDB" id="5870517at2759"/>
<dbReference type="EMBL" id="CAJFDI010000002">
    <property type="protein sequence ID" value="CAD5214497.1"/>
    <property type="molecule type" value="Genomic_DNA"/>
</dbReference>
<evidence type="ECO:0000256" key="1">
    <source>
        <dbReference type="SAM" id="MobiDB-lite"/>
    </source>
</evidence>
<gene>
    <name evidence="2" type="ORF">BXYJ_LOCUS3559</name>
</gene>
<proteinExistence type="predicted"/>
<feature type="compositionally biased region" description="Low complexity" evidence="1">
    <location>
        <begin position="37"/>
        <end position="47"/>
    </location>
</feature>
<dbReference type="WBParaSite" id="BXY_0493400.1">
    <property type="protein sequence ID" value="BXY_0493400.1"/>
    <property type="gene ID" value="BXY_0493400"/>
</dbReference>
<dbReference type="eggNOG" id="ENOG502SCEW">
    <property type="taxonomic scope" value="Eukaryota"/>
</dbReference>
<evidence type="ECO:0000313" key="4">
    <source>
        <dbReference type="Proteomes" id="UP000095284"/>
    </source>
</evidence>
<dbReference type="EMBL" id="CAJFCV020000002">
    <property type="protein sequence ID" value="CAG9095026.1"/>
    <property type="molecule type" value="Genomic_DNA"/>
</dbReference>
<dbReference type="Proteomes" id="UP000582659">
    <property type="component" value="Unassembled WGS sequence"/>
</dbReference>
<protein>
    <submittedName>
        <fullName evidence="2">(pine wood nematode) hypothetical protein</fullName>
    </submittedName>
</protein>